<gene>
    <name evidence="2" type="ORF">LSINAPIS_LOCUS15035</name>
</gene>
<feature type="transmembrane region" description="Helical" evidence="1">
    <location>
        <begin position="28"/>
        <end position="45"/>
    </location>
</feature>
<dbReference type="EMBL" id="FZQP02006980">
    <property type="protein sequence ID" value="VVD05517.1"/>
    <property type="molecule type" value="Genomic_DNA"/>
</dbReference>
<organism evidence="2 3">
    <name type="scientific">Leptidea sinapis</name>
    <dbReference type="NCBI Taxonomy" id="189913"/>
    <lineage>
        <taxon>Eukaryota</taxon>
        <taxon>Metazoa</taxon>
        <taxon>Ecdysozoa</taxon>
        <taxon>Arthropoda</taxon>
        <taxon>Hexapoda</taxon>
        <taxon>Insecta</taxon>
        <taxon>Pterygota</taxon>
        <taxon>Neoptera</taxon>
        <taxon>Endopterygota</taxon>
        <taxon>Lepidoptera</taxon>
        <taxon>Glossata</taxon>
        <taxon>Ditrysia</taxon>
        <taxon>Papilionoidea</taxon>
        <taxon>Pieridae</taxon>
        <taxon>Dismorphiinae</taxon>
        <taxon>Leptidea</taxon>
    </lineage>
</organism>
<accession>A0A5E4R565</accession>
<sequence length="70" mass="7974">MAFLRYCGIICMLLSVWAVLQLIAINCWIAAGIYLVFILISYVCIRKGRDRPIGDQDDETFCKKLSAKDN</sequence>
<protein>
    <submittedName>
        <fullName evidence="2">Uncharacterized protein</fullName>
    </submittedName>
</protein>
<name>A0A5E4R565_9NEOP</name>
<dbReference type="AlphaFoldDB" id="A0A5E4R565"/>
<keyword evidence="1" id="KW-0472">Membrane</keyword>
<evidence type="ECO:0000313" key="2">
    <source>
        <dbReference type="EMBL" id="VVD05517.1"/>
    </source>
</evidence>
<keyword evidence="3" id="KW-1185">Reference proteome</keyword>
<proteinExistence type="predicted"/>
<keyword evidence="1" id="KW-0812">Transmembrane</keyword>
<dbReference type="Proteomes" id="UP000324832">
    <property type="component" value="Unassembled WGS sequence"/>
</dbReference>
<evidence type="ECO:0000313" key="3">
    <source>
        <dbReference type="Proteomes" id="UP000324832"/>
    </source>
</evidence>
<reference evidence="2 3" key="1">
    <citation type="submission" date="2017-07" db="EMBL/GenBank/DDBJ databases">
        <authorList>
            <person name="Talla V."/>
            <person name="Backstrom N."/>
        </authorList>
    </citation>
    <scope>NUCLEOTIDE SEQUENCE [LARGE SCALE GENOMIC DNA]</scope>
</reference>
<keyword evidence="1" id="KW-1133">Transmembrane helix</keyword>
<evidence type="ECO:0000256" key="1">
    <source>
        <dbReference type="SAM" id="Phobius"/>
    </source>
</evidence>